<gene>
    <name evidence="2" type="ORF">NOSIN_03140</name>
</gene>
<name>A0A1V3BXJ9_9ACTN</name>
<dbReference type="STRING" id="501010.NOSIN_03140"/>
<organism evidence="2 3">
    <name type="scientific">Nocardiopsis sinuspersici</name>
    <dbReference type="NCBI Taxonomy" id="501010"/>
    <lineage>
        <taxon>Bacteria</taxon>
        <taxon>Bacillati</taxon>
        <taxon>Actinomycetota</taxon>
        <taxon>Actinomycetes</taxon>
        <taxon>Streptosporangiales</taxon>
        <taxon>Nocardiopsidaceae</taxon>
        <taxon>Nocardiopsis</taxon>
    </lineage>
</organism>
<feature type="region of interest" description="Disordered" evidence="1">
    <location>
        <begin position="1"/>
        <end position="34"/>
    </location>
</feature>
<comment type="caution">
    <text evidence="2">The sequence shown here is derived from an EMBL/GenBank/DDBJ whole genome shotgun (WGS) entry which is preliminary data.</text>
</comment>
<evidence type="ECO:0000313" key="2">
    <source>
        <dbReference type="EMBL" id="OOC52936.1"/>
    </source>
</evidence>
<reference evidence="3" key="1">
    <citation type="submission" date="2016-08" db="EMBL/GenBank/DDBJ databases">
        <authorList>
            <person name="Tokovenko B."/>
            <person name="Kalinowski J."/>
        </authorList>
    </citation>
    <scope>NUCLEOTIDE SEQUENCE [LARGE SCALE GENOMIC DNA]</scope>
    <source>
        <strain evidence="3">UTMC102</strain>
    </source>
</reference>
<proteinExistence type="predicted"/>
<evidence type="ECO:0000256" key="1">
    <source>
        <dbReference type="SAM" id="MobiDB-lite"/>
    </source>
</evidence>
<dbReference type="AlphaFoldDB" id="A0A1V3BXJ9"/>
<dbReference type="EMBL" id="MCOK01000001">
    <property type="protein sequence ID" value="OOC52936.1"/>
    <property type="molecule type" value="Genomic_DNA"/>
</dbReference>
<keyword evidence="3" id="KW-1185">Reference proteome</keyword>
<sequence length="67" mass="7518">MAQYTGPGLQHRLTDTTLTVSAPDGTSEEREVPVEEVGRLLEEVFGIVLDQEERAVVEERLREFTGM</sequence>
<accession>A0A1V3BXJ9</accession>
<dbReference type="Proteomes" id="UP000189004">
    <property type="component" value="Unassembled WGS sequence"/>
</dbReference>
<dbReference type="Gene3D" id="3.30.2140.10">
    <property type="entry name" value="Arylamine N-acetyltransferase"/>
    <property type="match status" value="1"/>
</dbReference>
<protein>
    <submittedName>
        <fullName evidence="2">Uncharacterized protein</fullName>
    </submittedName>
</protein>
<evidence type="ECO:0000313" key="3">
    <source>
        <dbReference type="Proteomes" id="UP000189004"/>
    </source>
</evidence>